<reference evidence="2" key="1">
    <citation type="submission" date="2016-11" db="UniProtKB">
        <authorList>
            <consortium name="WormBaseParasite"/>
        </authorList>
    </citation>
    <scope>IDENTIFICATION</scope>
</reference>
<dbReference type="WBParaSite" id="L893_g10361.t1">
    <property type="protein sequence ID" value="L893_g10361.t1"/>
    <property type="gene ID" value="L893_g10361"/>
</dbReference>
<dbReference type="Proteomes" id="UP000095287">
    <property type="component" value="Unplaced"/>
</dbReference>
<evidence type="ECO:0000313" key="2">
    <source>
        <dbReference type="WBParaSite" id="L893_g10361.t1"/>
    </source>
</evidence>
<keyword evidence="1" id="KW-1185">Reference proteome</keyword>
<accession>A0A1I7XWQ0</accession>
<sequence>RGEVLAFVDQDQALLEAATANVVERLELQRHALEDVLDAAMGVFVVHVQGFEVVGDRPQPGLHFFRFGARQEADFLVQPLHAAGGDDAPIALADHGLLDGCGQCQDGLARTCGTGEVDQVDVGVEQGEQRQALMDVTRFQAPGFLVQQWLLMQVEQQQLAVTDALDPADEALLVDDELVDVNRRQVVGQLHAVP</sequence>
<dbReference type="AlphaFoldDB" id="A0A1I7XWQ0"/>
<protein>
    <submittedName>
        <fullName evidence="2">Nitrogenase iron protein</fullName>
    </submittedName>
</protein>
<proteinExistence type="predicted"/>
<evidence type="ECO:0000313" key="1">
    <source>
        <dbReference type="Proteomes" id="UP000095287"/>
    </source>
</evidence>
<name>A0A1I7XWQ0_9BILA</name>
<organism evidence="1 2">
    <name type="scientific">Steinernema glaseri</name>
    <dbReference type="NCBI Taxonomy" id="37863"/>
    <lineage>
        <taxon>Eukaryota</taxon>
        <taxon>Metazoa</taxon>
        <taxon>Ecdysozoa</taxon>
        <taxon>Nematoda</taxon>
        <taxon>Chromadorea</taxon>
        <taxon>Rhabditida</taxon>
        <taxon>Tylenchina</taxon>
        <taxon>Panagrolaimomorpha</taxon>
        <taxon>Strongyloidoidea</taxon>
        <taxon>Steinernematidae</taxon>
        <taxon>Steinernema</taxon>
    </lineage>
</organism>